<dbReference type="InterPro" id="IPR043129">
    <property type="entry name" value="ATPase_NBD"/>
</dbReference>
<accession>A0ABS5R945</accession>
<dbReference type="Proteomes" id="UP001166585">
    <property type="component" value="Unassembled WGS sequence"/>
</dbReference>
<dbReference type="Gene3D" id="3.40.367.20">
    <property type="match status" value="1"/>
</dbReference>
<dbReference type="EMBL" id="JAHCQH010000018">
    <property type="protein sequence ID" value="MBS9478194.1"/>
    <property type="molecule type" value="Genomic_DNA"/>
</dbReference>
<evidence type="ECO:0000256" key="1">
    <source>
        <dbReference type="ARBA" id="ARBA00022679"/>
    </source>
</evidence>
<dbReference type="RefSeq" id="WP_213756044.1">
    <property type="nucleotide sequence ID" value="NZ_JAHCQH010000018.1"/>
</dbReference>
<dbReference type="CDD" id="cd24008">
    <property type="entry name" value="ASKHA_NBD_GLK"/>
    <property type="match status" value="1"/>
</dbReference>
<keyword evidence="1" id="KW-0808">Transferase</keyword>
<proteinExistence type="inferred from homology"/>
<gene>
    <name evidence="4" type="ORF">KIP89_13850</name>
</gene>
<evidence type="ECO:0000256" key="2">
    <source>
        <dbReference type="ARBA" id="ARBA00022777"/>
    </source>
</evidence>
<comment type="similarity">
    <text evidence="3">Belongs to the bacterial glucokinase family.</text>
</comment>
<organism evidence="4 5">
    <name type="scientific">Ancylobacter radicis</name>
    <dbReference type="NCBI Taxonomy" id="2836179"/>
    <lineage>
        <taxon>Bacteria</taxon>
        <taxon>Pseudomonadati</taxon>
        <taxon>Pseudomonadota</taxon>
        <taxon>Alphaproteobacteria</taxon>
        <taxon>Hyphomicrobiales</taxon>
        <taxon>Xanthobacteraceae</taxon>
        <taxon>Ancylobacter</taxon>
    </lineage>
</organism>
<dbReference type="Pfam" id="PF02685">
    <property type="entry name" value="Glucokinase"/>
    <property type="match status" value="1"/>
</dbReference>
<keyword evidence="2" id="KW-0418">Kinase</keyword>
<dbReference type="SUPFAM" id="SSF53067">
    <property type="entry name" value="Actin-like ATPase domain"/>
    <property type="match status" value="1"/>
</dbReference>
<protein>
    <submittedName>
        <fullName evidence="4">Glucokinase</fullName>
    </submittedName>
</protein>
<evidence type="ECO:0000256" key="3">
    <source>
        <dbReference type="RuleBase" id="RU004046"/>
    </source>
</evidence>
<evidence type="ECO:0000313" key="5">
    <source>
        <dbReference type="Proteomes" id="UP001166585"/>
    </source>
</evidence>
<dbReference type="InterPro" id="IPR050201">
    <property type="entry name" value="Bacterial_glucokinase"/>
</dbReference>
<dbReference type="PANTHER" id="PTHR47690">
    <property type="entry name" value="GLUCOKINASE"/>
    <property type="match status" value="1"/>
</dbReference>
<comment type="caution">
    <text evidence="4">The sequence shown here is derived from an EMBL/GenBank/DDBJ whole genome shotgun (WGS) entry which is preliminary data.</text>
</comment>
<dbReference type="Gene3D" id="3.30.420.40">
    <property type="match status" value="1"/>
</dbReference>
<name>A0ABS5R945_9HYPH</name>
<evidence type="ECO:0000313" key="4">
    <source>
        <dbReference type="EMBL" id="MBS9478194.1"/>
    </source>
</evidence>
<reference evidence="4" key="1">
    <citation type="submission" date="2021-05" db="EMBL/GenBank/DDBJ databases">
        <authorList>
            <person name="Sun Q."/>
            <person name="Inoue M."/>
        </authorList>
    </citation>
    <scope>NUCLEOTIDE SEQUENCE</scope>
    <source>
        <strain evidence="4">VKM B-3255</strain>
    </source>
</reference>
<sequence>MAHLILVADIGGTSSRLALVGTDGIPTDIQIHRNDSFSGFEPMIEADLASRDPAVAAAIGGAVLAVAGPADAEYVKLTNRDWGFSKRAIRRHFGWQKFAAVNDFEALAHGVMALGPGDLIPVGHGVAEPKGPVLICGPGTGFGVAGLIQETRLPTVITGEGGRARLGASNAEEARLIAHLVRELGPVVVEHALSGSGLARIHRIFTGEAIAPEAVIAAAGHGDEGAVASCHLFLRLFGRIAGDLALIFNARGGVFLAGGVSAGLAPFFAGSPFREAFEEHPPHEARLAGMAVNIIVHPTPGLIGCGQLGARMARALKPTLHLV</sequence>
<dbReference type="InterPro" id="IPR003836">
    <property type="entry name" value="Glucokinase"/>
</dbReference>
<keyword evidence="5" id="KW-1185">Reference proteome</keyword>
<dbReference type="PANTHER" id="PTHR47690:SF1">
    <property type="entry name" value="GLUCOKINASE"/>
    <property type="match status" value="1"/>
</dbReference>